<dbReference type="RefSeq" id="WP_004382344.1">
    <property type="nucleotide sequence ID" value="NZ_GG698712.1"/>
</dbReference>
<reference evidence="1 2" key="1">
    <citation type="submission" date="2009-09" db="EMBL/GenBank/DDBJ databases">
        <authorList>
            <person name="Weinstock G."/>
            <person name="Sodergren E."/>
            <person name="Clifton S."/>
            <person name="Fulton L."/>
            <person name="Fulton B."/>
            <person name="Courtney L."/>
            <person name="Fronick C."/>
            <person name="Harrison M."/>
            <person name="Strong C."/>
            <person name="Farmer C."/>
            <person name="Delahaunty K."/>
            <person name="Markovic C."/>
            <person name="Hall O."/>
            <person name="Minx P."/>
            <person name="Tomlinson C."/>
            <person name="Mitreva M."/>
            <person name="Nelson J."/>
            <person name="Hou S."/>
            <person name="Wollam A."/>
            <person name="Pepin K.H."/>
            <person name="Johnson M."/>
            <person name="Bhonagiri V."/>
            <person name="Nash W.E."/>
            <person name="Warren W."/>
            <person name="Chinwalla A."/>
            <person name="Mardis E.R."/>
            <person name="Wilson R.K."/>
        </authorList>
    </citation>
    <scope>NUCLEOTIDE SEQUENCE [LARGE SCALE GENOMIC DNA]</scope>
    <source>
        <strain evidence="1 2">F0319</strain>
    </source>
</reference>
<accession>C9MM83</accession>
<protein>
    <submittedName>
        <fullName evidence="1">Uncharacterized protein</fullName>
    </submittedName>
</protein>
<proteinExistence type="predicted"/>
<keyword evidence="2" id="KW-1185">Reference proteome</keyword>
<evidence type="ECO:0000313" key="1">
    <source>
        <dbReference type="EMBL" id="EEX19268.1"/>
    </source>
</evidence>
<gene>
    <name evidence="1" type="ORF">HMPREF0973_00713</name>
</gene>
<comment type="caution">
    <text evidence="1">The sequence shown here is derived from an EMBL/GenBank/DDBJ whole genome shotgun (WGS) entry which is preliminary data.</text>
</comment>
<sequence length="65" mass="7523">MDLKKWGSENITDFSGKIKTEEYVKIHIVLPYLSLLGFDFSKMRFENVMPVQAGTRKITIAIIFI</sequence>
<dbReference type="STRING" id="649761.HMPREF0973_00713"/>
<name>C9MM83_9BACT</name>
<evidence type="ECO:0000313" key="2">
    <source>
        <dbReference type="Proteomes" id="UP000003327"/>
    </source>
</evidence>
<dbReference type="AlphaFoldDB" id="C9MM83"/>
<dbReference type="Proteomes" id="UP000003327">
    <property type="component" value="Unassembled WGS sequence"/>
</dbReference>
<dbReference type="EMBL" id="ACVA01000016">
    <property type="protein sequence ID" value="EEX19268.1"/>
    <property type="molecule type" value="Genomic_DNA"/>
</dbReference>
<dbReference type="HOGENOM" id="CLU_2846211_0_0_10"/>
<organism evidence="1 2">
    <name type="scientific">Prevotella veroralis F0319</name>
    <dbReference type="NCBI Taxonomy" id="649761"/>
    <lineage>
        <taxon>Bacteria</taxon>
        <taxon>Pseudomonadati</taxon>
        <taxon>Bacteroidota</taxon>
        <taxon>Bacteroidia</taxon>
        <taxon>Bacteroidales</taxon>
        <taxon>Prevotellaceae</taxon>
        <taxon>Prevotella</taxon>
    </lineage>
</organism>